<keyword evidence="3 10" id="KW-0378">Hydrolase</keyword>
<dbReference type="AlphaFoldDB" id="A0AAP8F073"/>
<reference evidence="12 13" key="1">
    <citation type="submission" date="2017-09" db="EMBL/GenBank/DDBJ databases">
        <title>Large-scale bioinformatics analysis of Bacillus genomes uncovers conserved roles of natural products in bacterial physiology.</title>
        <authorList>
            <consortium name="Agbiome Team Llc"/>
            <person name="Bleich R.M."/>
            <person name="Grubbs K.J."/>
            <person name="Santa Maria K.C."/>
            <person name="Allen S.E."/>
            <person name="Farag S."/>
            <person name="Shank E.A."/>
            <person name="Bowers A."/>
        </authorList>
    </citation>
    <scope>NUCLEOTIDE SEQUENCE [LARGE SCALE GENOMIC DNA]</scope>
    <source>
        <strain evidence="12 13">AFS042148</strain>
    </source>
</reference>
<proteinExistence type="inferred from homology"/>
<dbReference type="EMBL" id="NUSY01000057">
    <property type="protein sequence ID" value="PHE05842.1"/>
    <property type="molecule type" value="Genomic_DNA"/>
</dbReference>
<evidence type="ECO:0000256" key="8">
    <source>
        <dbReference type="PIRSR" id="PIRSR601088-3"/>
    </source>
</evidence>
<dbReference type="PRINTS" id="PR00732">
    <property type="entry name" value="GLHYDRLASE4"/>
</dbReference>
<feature type="binding site" evidence="8">
    <location>
        <position position="202"/>
    </location>
    <ligand>
        <name>Mn(2+)</name>
        <dbReference type="ChEBI" id="CHEBI:29035"/>
    </ligand>
</feature>
<evidence type="ECO:0000256" key="10">
    <source>
        <dbReference type="RuleBase" id="RU361152"/>
    </source>
</evidence>
<evidence type="ECO:0000313" key="13">
    <source>
        <dbReference type="Proteomes" id="UP000224044"/>
    </source>
</evidence>
<evidence type="ECO:0000256" key="4">
    <source>
        <dbReference type="ARBA" id="ARBA00023027"/>
    </source>
</evidence>
<keyword evidence="8" id="KW-0408">Iron</keyword>
<comment type="cofactor">
    <cofactor evidence="10">
        <name>NAD(+)</name>
        <dbReference type="ChEBI" id="CHEBI:57540"/>
    </cofactor>
    <text evidence="10">Binds 1 NAD(+) per subunit.</text>
</comment>
<feature type="binding site" evidence="7">
    <location>
        <position position="96"/>
    </location>
    <ligand>
        <name>substrate</name>
    </ligand>
</feature>
<dbReference type="InterPro" id="IPR022616">
    <property type="entry name" value="Glyco_hydro_4_C"/>
</dbReference>
<evidence type="ECO:0000256" key="7">
    <source>
        <dbReference type="PIRSR" id="PIRSR601088-2"/>
    </source>
</evidence>
<feature type="binding site" evidence="8">
    <location>
        <position position="172"/>
    </location>
    <ligand>
        <name>Mn(2+)</name>
        <dbReference type="ChEBI" id="CHEBI:29035"/>
    </ligand>
</feature>
<dbReference type="InterPro" id="IPR036291">
    <property type="entry name" value="NAD(P)-bd_dom_sf"/>
</dbReference>
<dbReference type="InterPro" id="IPR001088">
    <property type="entry name" value="Glyco_hydro_4"/>
</dbReference>
<keyword evidence="8" id="KW-0170">Cobalt</keyword>
<organism evidence="12 13">
    <name type="scientific">Bacillus toyonensis</name>
    <dbReference type="NCBI Taxonomy" id="155322"/>
    <lineage>
        <taxon>Bacteria</taxon>
        <taxon>Bacillati</taxon>
        <taxon>Bacillota</taxon>
        <taxon>Bacilli</taxon>
        <taxon>Bacillales</taxon>
        <taxon>Bacillaceae</taxon>
        <taxon>Bacillus</taxon>
        <taxon>Bacillus cereus group</taxon>
    </lineage>
</organism>
<dbReference type="CDD" id="cd05296">
    <property type="entry name" value="GH4_P_beta_glucosidase"/>
    <property type="match status" value="1"/>
</dbReference>
<evidence type="ECO:0000256" key="5">
    <source>
        <dbReference type="ARBA" id="ARBA00023211"/>
    </source>
</evidence>
<dbReference type="Pfam" id="PF02056">
    <property type="entry name" value="Glyco_hydro_4"/>
    <property type="match status" value="1"/>
</dbReference>
<dbReference type="Gene3D" id="3.90.110.10">
    <property type="entry name" value="Lactate dehydrogenase/glycoside hydrolase, family 4, C-terminal"/>
    <property type="match status" value="1"/>
</dbReference>
<dbReference type="SUPFAM" id="SSF56327">
    <property type="entry name" value="LDH C-terminal domain-like"/>
    <property type="match status" value="1"/>
</dbReference>
<name>A0AAP8F073_9BACI</name>
<dbReference type="InterPro" id="IPR015955">
    <property type="entry name" value="Lactate_DH/Glyco_Ohase_4_C"/>
</dbReference>
<accession>A0AAP8F073</accession>
<dbReference type="PROSITE" id="PS01324">
    <property type="entry name" value="GLYCOSYL_HYDROL_F4"/>
    <property type="match status" value="1"/>
</dbReference>
<evidence type="ECO:0000256" key="1">
    <source>
        <dbReference type="ARBA" id="ARBA00010141"/>
    </source>
</evidence>
<dbReference type="PANTHER" id="PTHR32092:SF5">
    <property type="entry name" value="6-PHOSPHO-BETA-GLUCOSIDASE"/>
    <property type="match status" value="1"/>
</dbReference>
<evidence type="ECO:0000259" key="11">
    <source>
        <dbReference type="Pfam" id="PF11975"/>
    </source>
</evidence>
<keyword evidence="5 8" id="KW-0464">Manganese</keyword>
<gene>
    <name evidence="12" type="ORF">COF62_29430</name>
</gene>
<dbReference type="RefSeq" id="WP_097882922.1">
    <property type="nucleotide sequence ID" value="NZ_JBALNA010000195.1"/>
</dbReference>
<dbReference type="Proteomes" id="UP000224044">
    <property type="component" value="Unassembled WGS sequence"/>
</dbReference>
<comment type="caution">
    <text evidence="12">The sequence shown here is derived from an EMBL/GenBank/DDBJ whole genome shotgun (WGS) entry which is preliminary data.</text>
</comment>
<dbReference type="Pfam" id="PF11975">
    <property type="entry name" value="Glyco_hydro_4C"/>
    <property type="match status" value="1"/>
</dbReference>
<comment type="similarity">
    <text evidence="1 10">Belongs to the glycosyl hydrolase 4 family.</text>
</comment>
<evidence type="ECO:0000256" key="2">
    <source>
        <dbReference type="ARBA" id="ARBA00022723"/>
    </source>
</evidence>
<dbReference type="SUPFAM" id="SSF51735">
    <property type="entry name" value="NAD(P)-binding Rossmann-fold domains"/>
    <property type="match status" value="1"/>
</dbReference>
<dbReference type="GO" id="GO:0046872">
    <property type="term" value="F:metal ion binding"/>
    <property type="evidence" value="ECO:0007669"/>
    <property type="project" value="UniProtKB-KW"/>
</dbReference>
<protein>
    <submittedName>
        <fullName evidence="12">6-phospho-beta-glucosidase</fullName>
    </submittedName>
</protein>
<dbReference type="Gene3D" id="3.40.50.720">
    <property type="entry name" value="NAD(P)-binding Rossmann-like Domain"/>
    <property type="match status" value="1"/>
</dbReference>
<evidence type="ECO:0000256" key="6">
    <source>
        <dbReference type="ARBA" id="ARBA00023295"/>
    </source>
</evidence>
<feature type="binding site" evidence="7">
    <location>
        <position position="150"/>
    </location>
    <ligand>
        <name>substrate</name>
    </ligand>
</feature>
<keyword evidence="2 8" id="KW-0479">Metal-binding</keyword>
<evidence type="ECO:0000256" key="9">
    <source>
        <dbReference type="PIRSR" id="PIRSR601088-4"/>
    </source>
</evidence>
<evidence type="ECO:0000256" key="3">
    <source>
        <dbReference type="ARBA" id="ARBA00022801"/>
    </source>
</evidence>
<keyword evidence="6 10" id="KW-0326">Glycosidase</keyword>
<dbReference type="GO" id="GO:0016616">
    <property type="term" value="F:oxidoreductase activity, acting on the CH-OH group of donors, NAD or NADP as acceptor"/>
    <property type="evidence" value="ECO:0007669"/>
    <property type="project" value="InterPro"/>
</dbReference>
<keyword evidence="8" id="KW-0533">Nickel</keyword>
<evidence type="ECO:0000313" key="12">
    <source>
        <dbReference type="EMBL" id="PHE05842.1"/>
    </source>
</evidence>
<keyword evidence="4 10" id="KW-0520">NAD</keyword>
<feature type="domain" description="Glycosyl hydrolase family 4 C-terminal" evidence="11">
    <location>
        <begin position="197"/>
        <end position="413"/>
    </location>
</feature>
<dbReference type="PANTHER" id="PTHR32092">
    <property type="entry name" value="6-PHOSPHO-BETA-GLUCOSIDASE-RELATED"/>
    <property type="match status" value="1"/>
</dbReference>
<feature type="site" description="Increases basicity of active site Tyr" evidence="9">
    <location>
        <position position="112"/>
    </location>
</feature>
<dbReference type="InterPro" id="IPR019802">
    <property type="entry name" value="GlycHydrolase_4_CS"/>
</dbReference>
<dbReference type="GO" id="GO:0004553">
    <property type="term" value="F:hydrolase activity, hydrolyzing O-glycosyl compounds"/>
    <property type="evidence" value="ECO:0007669"/>
    <property type="project" value="InterPro"/>
</dbReference>
<sequence length="460" mass="51708">MTKGIKIVTIGGGSSYTPELMEGFIKRYEELPIRELWLVDIEDGKEKLEIVGKMAQRMWDASPYDVKVHLTLDRREALKDADFVTTQFRVGLLNARIKDERIPLSYGMAGQETNGAGGIFKAFRTIPIILSIVEDMKELCPNAWLINFTNPSGMVTDAIIRYGKWEKVIGLCNVPVNAMIAEPELIGKNLDELIYTFAGLNHFHWHRVKDLTGNDVTSEIIDKLYDGDSGIPSNIFDVPFFKEQLKQMNMIPCGYHRYYYRYDEMLEHLLEEYNDSNVGTRAQQVKQTEAELFELYKDPNLNYKPEQLAKRGGAHYSDAACETIASIYANKNTHIVVSTKNNGAVPDLAPDDVVEVSAYIGAAGARPIAFGTLQPAERGWLQVMKNMELCVEEAAVTGDYGLALQAFIINPLIPSGETAKRVLDELLIAHKRYLPQFAEKIAELEAVGITVKDEIARNLY</sequence>
<dbReference type="GO" id="GO:0005975">
    <property type="term" value="P:carbohydrate metabolic process"/>
    <property type="evidence" value="ECO:0007669"/>
    <property type="project" value="InterPro"/>
</dbReference>